<dbReference type="PANTHER" id="PTHR30349:SF64">
    <property type="entry name" value="PROPHAGE INTEGRASE INTD-RELATED"/>
    <property type="match status" value="1"/>
</dbReference>
<dbReference type="PROSITE" id="PS51900">
    <property type="entry name" value="CB"/>
    <property type="match status" value="1"/>
</dbReference>
<accession>A0A521DWG6</accession>
<dbReference type="InterPro" id="IPR013762">
    <property type="entry name" value="Integrase-like_cat_sf"/>
</dbReference>
<dbReference type="InterPro" id="IPR044068">
    <property type="entry name" value="CB"/>
</dbReference>
<dbReference type="GO" id="GO:0015074">
    <property type="term" value="P:DNA integration"/>
    <property type="evidence" value="ECO:0007669"/>
    <property type="project" value="UniProtKB-KW"/>
</dbReference>
<evidence type="ECO:0000256" key="5">
    <source>
        <dbReference type="PROSITE-ProRule" id="PRU01248"/>
    </source>
</evidence>
<name>A0A521DWG6_9BACT</name>
<feature type="domain" description="Core-binding (CB)" evidence="7">
    <location>
        <begin position="57"/>
        <end position="141"/>
    </location>
</feature>
<dbReference type="InterPro" id="IPR010998">
    <property type="entry name" value="Integrase_recombinase_N"/>
</dbReference>
<evidence type="ECO:0000256" key="1">
    <source>
        <dbReference type="ARBA" id="ARBA00008857"/>
    </source>
</evidence>
<evidence type="ECO:0000313" key="8">
    <source>
        <dbReference type="EMBL" id="SMO76047.1"/>
    </source>
</evidence>
<dbReference type="InterPro" id="IPR002104">
    <property type="entry name" value="Integrase_catalytic"/>
</dbReference>
<dbReference type="OrthoDB" id="9785687at2"/>
<reference evidence="8 9" key="1">
    <citation type="submission" date="2017-05" db="EMBL/GenBank/DDBJ databases">
        <authorList>
            <person name="Varghese N."/>
            <person name="Submissions S."/>
        </authorList>
    </citation>
    <scope>NUCLEOTIDE SEQUENCE [LARGE SCALE GENOMIC DNA]</scope>
    <source>
        <strain evidence="8 9">DSM 16304</strain>
    </source>
</reference>
<comment type="similarity">
    <text evidence="1">Belongs to the 'phage' integrase family.</text>
</comment>
<dbReference type="Gene3D" id="1.10.150.130">
    <property type="match status" value="1"/>
</dbReference>
<dbReference type="InterPro" id="IPR050090">
    <property type="entry name" value="Tyrosine_recombinase_XerCD"/>
</dbReference>
<dbReference type="InterPro" id="IPR011010">
    <property type="entry name" value="DNA_brk_join_enz"/>
</dbReference>
<dbReference type="InterPro" id="IPR025269">
    <property type="entry name" value="SAM-like_dom"/>
</dbReference>
<keyword evidence="3 5" id="KW-0238">DNA-binding</keyword>
<dbReference type="PROSITE" id="PS51898">
    <property type="entry name" value="TYR_RECOMBINASE"/>
    <property type="match status" value="1"/>
</dbReference>
<evidence type="ECO:0000256" key="2">
    <source>
        <dbReference type="ARBA" id="ARBA00022908"/>
    </source>
</evidence>
<dbReference type="Proteomes" id="UP000317315">
    <property type="component" value="Unassembled WGS sequence"/>
</dbReference>
<dbReference type="CDD" id="cd00796">
    <property type="entry name" value="INT_Rci_Hp1_C"/>
    <property type="match status" value="1"/>
</dbReference>
<keyword evidence="2" id="KW-0229">DNA integration</keyword>
<dbReference type="SUPFAM" id="SSF56349">
    <property type="entry name" value="DNA breaking-rejoining enzymes"/>
    <property type="match status" value="1"/>
</dbReference>
<dbReference type="RefSeq" id="WP_142936146.1">
    <property type="nucleotide sequence ID" value="NZ_FXTM01000027.1"/>
</dbReference>
<proteinExistence type="inferred from homology"/>
<evidence type="ECO:0000259" key="7">
    <source>
        <dbReference type="PROSITE" id="PS51900"/>
    </source>
</evidence>
<protein>
    <submittedName>
        <fullName evidence="8">Site-specific recombinase XerD</fullName>
    </submittedName>
</protein>
<dbReference type="Pfam" id="PF13102">
    <property type="entry name" value="Phage_int_SAM_5"/>
    <property type="match status" value="1"/>
</dbReference>
<evidence type="ECO:0000256" key="4">
    <source>
        <dbReference type="ARBA" id="ARBA00023172"/>
    </source>
</evidence>
<dbReference type="EMBL" id="FXTM01000027">
    <property type="protein sequence ID" value="SMO76047.1"/>
    <property type="molecule type" value="Genomic_DNA"/>
</dbReference>
<evidence type="ECO:0000313" key="9">
    <source>
        <dbReference type="Proteomes" id="UP000317315"/>
    </source>
</evidence>
<feature type="domain" description="Tyr recombinase" evidence="6">
    <location>
        <begin position="162"/>
        <end position="330"/>
    </location>
</feature>
<evidence type="ECO:0000259" key="6">
    <source>
        <dbReference type="PROSITE" id="PS51898"/>
    </source>
</evidence>
<dbReference type="PANTHER" id="PTHR30349">
    <property type="entry name" value="PHAGE INTEGRASE-RELATED"/>
    <property type="match status" value="1"/>
</dbReference>
<dbReference type="Gene3D" id="1.10.443.10">
    <property type="entry name" value="Intergrase catalytic core"/>
    <property type="match status" value="1"/>
</dbReference>
<dbReference type="AlphaFoldDB" id="A0A521DWG6"/>
<keyword evidence="4" id="KW-0233">DNA recombination</keyword>
<gene>
    <name evidence="8" type="ORF">SAMN06269117_12710</name>
</gene>
<evidence type="ECO:0000256" key="3">
    <source>
        <dbReference type="ARBA" id="ARBA00023125"/>
    </source>
</evidence>
<keyword evidence="9" id="KW-1185">Reference proteome</keyword>
<dbReference type="GO" id="GO:0006310">
    <property type="term" value="P:DNA recombination"/>
    <property type="evidence" value="ECO:0007669"/>
    <property type="project" value="UniProtKB-KW"/>
</dbReference>
<sequence length="340" mass="39964">MARIFKRGKYWWVDYRLPDGRRIRRSTGFTDKKMAELMLKDIELQIARKTLKIPVGIPLKEFWEKYSEYAKAHKTEQTWKTEKSVFSAFLSFLLRKGVSRLDKLNPEHLEKYKLLLIERGLSRFTVNKQLRTIKSIVSKAVEWELLPENPFKKVKLLKQPEGKLRFLTKEEIKQFLDSIDREDVKLYAIVALNTGLRLSELVNLDWEDVDLKHRLLRVTNKEEFTTKNYRDRTIPLNKTAYKAFKRLKELNPDKPITVKRIHLSKLISRYAKKAGLTDVTCHTLRHTFASHLAMNGVDLVTLKKLMGHSTINTTLIYTKITEEHKMKALSNLELTPNVEI</sequence>
<dbReference type="GO" id="GO:0003677">
    <property type="term" value="F:DNA binding"/>
    <property type="evidence" value="ECO:0007669"/>
    <property type="project" value="UniProtKB-UniRule"/>
</dbReference>
<organism evidence="8 9">
    <name type="scientific">Balnearium lithotrophicum</name>
    <dbReference type="NCBI Taxonomy" id="223788"/>
    <lineage>
        <taxon>Bacteria</taxon>
        <taxon>Pseudomonadati</taxon>
        <taxon>Aquificota</taxon>
        <taxon>Aquificia</taxon>
        <taxon>Desulfurobacteriales</taxon>
        <taxon>Desulfurobacteriaceae</taxon>
        <taxon>Balnearium</taxon>
    </lineage>
</organism>
<dbReference type="Pfam" id="PF00589">
    <property type="entry name" value="Phage_integrase"/>
    <property type="match status" value="1"/>
</dbReference>